<protein>
    <submittedName>
        <fullName evidence="2">Uncharacterized protein</fullName>
    </submittedName>
</protein>
<feature type="region of interest" description="Disordered" evidence="1">
    <location>
        <begin position="38"/>
        <end position="65"/>
    </location>
</feature>
<dbReference type="Proteomes" id="UP000199206">
    <property type="component" value="Unassembled WGS sequence"/>
</dbReference>
<gene>
    <name evidence="2" type="ORF">SAMN05192583_0871</name>
</gene>
<dbReference type="EMBL" id="FOCF01000001">
    <property type="protein sequence ID" value="SEM62397.1"/>
    <property type="molecule type" value="Genomic_DNA"/>
</dbReference>
<accession>A0A1H7ZYI7</accession>
<evidence type="ECO:0000256" key="1">
    <source>
        <dbReference type="SAM" id="MobiDB-lite"/>
    </source>
</evidence>
<keyword evidence="3" id="KW-1185">Reference proteome</keyword>
<reference evidence="3" key="1">
    <citation type="submission" date="2016-10" db="EMBL/GenBank/DDBJ databases">
        <authorList>
            <person name="Varghese N."/>
            <person name="Submissions S."/>
        </authorList>
    </citation>
    <scope>NUCLEOTIDE SEQUENCE [LARGE SCALE GENOMIC DNA]</scope>
    <source>
        <strain evidence="3">S6-262</strain>
    </source>
</reference>
<name>A0A1H7ZYI7_9SPHN</name>
<dbReference type="RefSeq" id="WP_093664154.1">
    <property type="nucleotide sequence ID" value="NZ_FOCF01000001.1"/>
</dbReference>
<organism evidence="2 3">
    <name type="scientific">Sphingomonas gellani</name>
    <dbReference type="NCBI Taxonomy" id="1166340"/>
    <lineage>
        <taxon>Bacteria</taxon>
        <taxon>Pseudomonadati</taxon>
        <taxon>Pseudomonadota</taxon>
        <taxon>Alphaproteobacteria</taxon>
        <taxon>Sphingomonadales</taxon>
        <taxon>Sphingomonadaceae</taxon>
        <taxon>Sphingomonas</taxon>
    </lineage>
</organism>
<evidence type="ECO:0000313" key="3">
    <source>
        <dbReference type="Proteomes" id="UP000199206"/>
    </source>
</evidence>
<dbReference type="STRING" id="1166340.SAMN05192583_0871"/>
<evidence type="ECO:0000313" key="2">
    <source>
        <dbReference type="EMBL" id="SEM62397.1"/>
    </source>
</evidence>
<dbReference type="AlphaFoldDB" id="A0A1H7ZYI7"/>
<sequence length="65" mass="6301">MTVTIDDPAAGGSAPGAWATAIAHTPALASQTNEITRGVPPCRHARAGEGVATAVPSPGAIGLGR</sequence>
<proteinExistence type="predicted"/>